<evidence type="ECO:0008006" key="3">
    <source>
        <dbReference type="Google" id="ProtNLM"/>
    </source>
</evidence>
<proteinExistence type="predicted"/>
<reference evidence="1 2" key="1">
    <citation type="submission" date="2023-03" db="EMBL/GenBank/DDBJ databases">
        <title>Genome sequence of Microbacterium sp. KACC 23027.</title>
        <authorList>
            <person name="Kim S."/>
            <person name="Heo J."/>
            <person name="Kwon S.-W."/>
        </authorList>
    </citation>
    <scope>NUCLEOTIDE SEQUENCE [LARGE SCALE GENOMIC DNA]</scope>
    <source>
        <strain evidence="1 2">KACC 23027</strain>
    </source>
</reference>
<dbReference type="RefSeq" id="WP_275279883.1">
    <property type="nucleotide sequence ID" value="NZ_CP119108.1"/>
</dbReference>
<protein>
    <recommendedName>
        <fullName evidence="3">Ribbon-helix-helix protein CopG domain-containing protein</fullName>
    </recommendedName>
</protein>
<keyword evidence="2" id="KW-1185">Reference proteome</keyword>
<dbReference type="EMBL" id="CP119108">
    <property type="protein sequence ID" value="WEG10512.1"/>
    <property type="molecule type" value="Genomic_DNA"/>
</dbReference>
<evidence type="ECO:0000313" key="1">
    <source>
        <dbReference type="EMBL" id="WEG10512.1"/>
    </source>
</evidence>
<sequence length="87" mass="9751">MATTLPRIQVTQTPELAAGLELAAKEWPGASRSELVARLAEAGTETLAARRAERRAQRRKVLDETRGKYASVYPPGYLEELREDWPE</sequence>
<organism evidence="1 2">
    <name type="scientific">Microbacterium horticulturae</name>
    <dbReference type="NCBI Taxonomy" id="3028316"/>
    <lineage>
        <taxon>Bacteria</taxon>
        <taxon>Bacillati</taxon>
        <taxon>Actinomycetota</taxon>
        <taxon>Actinomycetes</taxon>
        <taxon>Micrococcales</taxon>
        <taxon>Microbacteriaceae</taxon>
        <taxon>Microbacterium</taxon>
    </lineage>
</organism>
<evidence type="ECO:0000313" key="2">
    <source>
        <dbReference type="Proteomes" id="UP001214553"/>
    </source>
</evidence>
<name>A0ABY8C344_9MICO</name>
<accession>A0ABY8C344</accession>
<dbReference type="Proteomes" id="UP001214553">
    <property type="component" value="Chromosome"/>
</dbReference>
<gene>
    <name evidence="1" type="ORF">PU630_08235</name>
</gene>